<accession>A0A9D1PTU7</accession>
<name>A0A9D1PTU7_9SPIO</name>
<protein>
    <submittedName>
        <fullName evidence="1">DUF1015 domain-containing protein</fullName>
    </submittedName>
</protein>
<reference evidence="1" key="2">
    <citation type="submission" date="2021-04" db="EMBL/GenBank/DDBJ databases">
        <authorList>
            <person name="Gilroy R."/>
        </authorList>
    </citation>
    <scope>NUCLEOTIDE SEQUENCE</scope>
    <source>
        <strain evidence="1">Gambia11-129</strain>
    </source>
</reference>
<dbReference type="Proteomes" id="UP000823936">
    <property type="component" value="Unassembled WGS sequence"/>
</dbReference>
<dbReference type="AlphaFoldDB" id="A0A9D1PTU7"/>
<evidence type="ECO:0000313" key="2">
    <source>
        <dbReference type="Proteomes" id="UP000823936"/>
    </source>
</evidence>
<dbReference type="Pfam" id="PF06245">
    <property type="entry name" value="DUF1015"/>
    <property type="match status" value="1"/>
</dbReference>
<dbReference type="InterPro" id="IPR008323">
    <property type="entry name" value="UCP033563"/>
</dbReference>
<dbReference type="EMBL" id="DXHU01000023">
    <property type="protein sequence ID" value="HIV99423.1"/>
    <property type="molecule type" value="Genomic_DNA"/>
</dbReference>
<gene>
    <name evidence="1" type="ORF">IAB12_06590</name>
</gene>
<evidence type="ECO:0000313" key="1">
    <source>
        <dbReference type="EMBL" id="HIV99423.1"/>
    </source>
</evidence>
<dbReference type="PANTHER" id="PTHR36454">
    <property type="entry name" value="LMO2823 PROTEIN"/>
    <property type="match status" value="1"/>
</dbReference>
<reference evidence="1" key="1">
    <citation type="journal article" date="2021" name="PeerJ">
        <title>Extensive microbial diversity within the chicken gut microbiome revealed by metagenomics and culture.</title>
        <authorList>
            <person name="Gilroy R."/>
            <person name="Ravi A."/>
            <person name="Getino M."/>
            <person name="Pursley I."/>
            <person name="Horton D.L."/>
            <person name="Alikhan N.F."/>
            <person name="Baker D."/>
            <person name="Gharbi K."/>
            <person name="Hall N."/>
            <person name="Watson M."/>
            <person name="Adriaenssens E.M."/>
            <person name="Foster-Nyarko E."/>
            <person name="Jarju S."/>
            <person name="Secka A."/>
            <person name="Antonio M."/>
            <person name="Oren A."/>
            <person name="Chaudhuri R.R."/>
            <person name="La Ragione R."/>
            <person name="Hildebrand F."/>
            <person name="Pallen M.J."/>
        </authorList>
    </citation>
    <scope>NUCLEOTIDE SEQUENCE</scope>
    <source>
        <strain evidence="1">Gambia11-129</strain>
    </source>
</reference>
<sequence>MDKATIEKLGIRTADILLPKKDVDYSKWAVIACDQFTSQEDYWRECESFVGQAESTLKIIYPEVYLEKDSKEEKEKRIESINSTMEKYVKSSLFDEYKNSFILVKRTCSAIVRWGLVCALDLEKYDYSSSSSSLIRATEGTINERIPPRKEIRKNAILESPHIMVLISDEKKTVIERLRDKCDKLKKLYDFDLMQGGGHIEGYLVDDEEDIDAVYSALNVLYDENGGKVLYLMGDGNHSLATAKSIYEDMKEKNEDTGLTRYALVEIENIFDDGICFEPIHRLFFNISLPCLLSELSYVAKTVELKRCESLEDAEKEIEDGKLSFAICTGSAFFKATLSGCTSTLSARVIQNLIDRIKDKVKVDYIHGSKTAASLAGDENIAIILPQVRKEEFFSTVLKDGSFPRKTFSIGHAEEKRYYLESRIIKKI</sequence>
<proteinExistence type="predicted"/>
<comment type="caution">
    <text evidence="1">The sequence shown here is derived from an EMBL/GenBank/DDBJ whole genome shotgun (WGS) entry which is preliminary data.</text>
</comment>
<organism evidence="1 2">
    <name type="scientific">Candidatus Ornithospirochaeta avicola</name>
    <dbReference type="NCBI Taxonomy" id="2840896"/>
    <lineage>
        <taxon>Bacteria</taxon>
        <taxon>Pseudomonadati</taxon>
        <taxon>Spirochaetota</taxon>
        <taxon>Spirochaetia</taxon>
        <taxon>Spirochaetales</taxon>
        <taxon>Spirochaetaceae</taxon>
        <taxon>Spirochaetaceae incertae sedis</taxon>
        <taxon>Candidatus Ornithospirochaeta</taxon>
    </lineage>
</organism>
<dbReference type="PANTHER" id="PTHR36454:SF1">
    <property type="entry name" value="DUF1015 DOMAIN-CONTAINING PROTEIN"/>
    <property type="match status" value="1"/>
</dbReference>